<protein>
    <submittedName>
        <fullName evidence="3">Uncharacterized protein</fullName>
    </submittedName>
</protein>
<evidence type="ECO:0000256" key="2">
    <source>
        <dbReference type="SAM" id="SignalP"/>
    </source>
</evidence>
<evidence type="ECO:0000313" key="3">
    <source>
        <dbReference type="EMBL" id="KAG0646225.1"/>
    </source>
</evidence>
<proteinExistence type="predicted"/>
<gene>
    <name evidence="3" type="ORF">D0Z07_8172</name>
</gene>
<name>A0A9P6SNK6_9HELO</name>
<dbReference type="Proteomes" id="UP000785200">
    <property type="component" value="Unassembled WGS sequence"/>
</dbReference>
<organism evidence="3 4">
    <name type="scientific">Hyphodiscus hymeniophilus</name>
    <dbReference type="NCBI Taxonomy" id="353542"/>
    <lineage>
        <taxon>Eukaryota</taxon>
        <taxon>Fungi</taxon>
        <taxon>Dikarya</taxon>
        <taxon>Ascomycota</taxon>
        <taxon>Pezizomycotina</taxon>
        <taxon>Leotiomycetes</taxon>
        <taxon>Helotiales</taxon>
        <taxon>Hyphodiscaceae</taxon>
        <taxon>Hyphodiscus</taxon>
    </lineage>
</organism>
<keyword evidence="2" id="KW-0732">Signal</keyword>
<evidence type="ECO:0000313" key="4">
    <source>
        <dbReference type="Proteomes" id="UP000785200"/>
    </source>
</evidence>
<feature type="signal peptide" evidence="2">
    <location>
        <begin position="1"/>
        <end position="20"/>
    </location>
</feature>
<keyword evidence="4" id="KW-1185">Reference proteome</keyword>
<feature type="region of interest" description="Disordered" evidence="1">
    <location>
        <begin position="283"/>
        <end position="321"/>
    </location>
</feature>
<feature type="chain" id="PRO_5040507593" evidence="2">
    <location>
        <begin position="21"/>
        <end position="343"/>
    </location>
</feature>
<dbReference type="EMBL" id="VNKQ01000016">
    <property type="protein sequence ID" value="KAG0646225.1"/>
    <property type="molecule type" value="Genomic_DNA"/>
</dbReference>
<accession>A0A9P6SNK6</accession>
<evidence type="ECO:0000256" key="1">
    <source>
        <dbReference type="SAM" id="MobiDB-lite"/>
    </source>
</evidence>
<dbReference type="AlphaFoldDB" id="A0A9P6SNK6"/>
<dbReference type="OrthoDB" id="3538998at2759"/>
<reference evidence="3" key="1">
    <citation type="submission" date="2019-07" db="EMBL/GenBank/DDBJ databases">
        <title>Hyphodiscus hymeniophilus genome sequencing and assembly.</title>
        <authorList>
            <person name="Kramer G."/>
            <person name="Nodwell J."/>
        </authorList>
    </citation>
    <scope>NUCLEOTIDE SEQUENCE</scope>
    <source>
        <strain evidence="3">ATCC 34498</strain>
    </source>
</reference>
<sequence length="343" mass="35247">MQYLRHSLFAFLGIINVVFSQSANLTSDGCVDAAGFQTCQNGVTAATAACLTKADADGSSLETEACGCTDYTDNINCYAAHCWNRVNECEYQTYAVEYLVGCPIAVLPIPYFPTPANAPDSCSCNLGDVYLAITGNIQQGSTCSTNASSTAIDNASESVQQIQGCECCEISGSLSSIYSICPNTDPSLIGLSSVNQLETTLDTPFSSCGSYLAEFPCDTDLHFSAAAGGTFYGPDNLPASGTQTLSNLAGTVTAPASGAVFTYTNGADKQVYTISAASAEGAGSKATTTGKNGATTTSKSESTTATSIASTTGAQPTTTKSLSSKTESNIILLGTLIVLSFIL</sequence>
<comment type="caution">
    <text evidence="3">The sequence shown here is derived from an EMBL/GenBank/DDBJ whole genome shotgun (WGS) entry which is preliminary data.</text>
</comment>